<dbReference type="GO" id="GO:0047631">
    <property type="term" value="F:ADP-ribose diphosphatase activity"/>
    <property type="evidence" value="ECO:0007669"/>
    <property type="project" value="TreeGrafter"/>
</dbReference>
<dbReference type="Gene3D" id="3.90.79.10">
    <property type="entry name" value="Nucleoside Triphosphate Pyrophosphohydrolase"/>
    <property type="match status" value="1"/>
</dbReference>
<evidence type="ECO:0000256" key="2">
    <source>
        <dbReference type="RuleBase" id="RU003476"/>
    </source>
</evidence>
<dbReference type="PANTHER" id="PTHR11839:SF1">
    <property type="entry name" value="ADP-SUGAR PYROPHOSPHATASE"/>
    <property type="match status" value="1"/>
</dbReference>
<dbReference type="AlphaFoldDB" id="A0A9P4YUR8"/>
<dbReference type="OrthoDB" id="10249920at2759"/>
<evidence type="ECO:0000259" key="3">
    <source>
        <dbReference type="PROSITE" id="PS51462"/>
    </source>
</evidence>
<dbReference type="EMBL" id="JAANYQ010000008">
    <property type="protein sequence ID" value="KAF4122907.1"/>
    <property type="molecule type" value="Genomic_DNA"/>
</dbReference>
<comment type="caution">
    <text evidence="4">The sequence shown here is derived from an EMBL/GenBank/DDBJ whole genome shotgun (WGS) entry which is preliminary data.</text>
</comment>
<dbReference type="InterPro" id="IPR020476">
    <property type="entry name" value="Nudix_hydrolase"/>
</dbReference>
<dbReference type="CDD" id="cd18888">
    <property type="entry name" value="NUDIX_ADPRase_Nudt5"/>
    <property type="match status" value="1"/>
</dbReference>
<dbReference type="GO" id="GO:0006753">
    <property type="term" value="P:nucleoside phosphate metabolic process"/>
    <property type="evidence" value="ECO:0007669"/>
    <property type="project" value="TreeGrafter"/>
</dbReference>
<dbReference type="RefSeq" id="XP_035321559.1">
    <property type="nucleotide sequence ID" value="XM_035469179.1"/>
</dbReference>
<dbReference type="FunFam" id="3.90.79.10:FF:000016">
    <property type="entry name" value="ADP-sugar pyrophosphatase isoform X1"/>
    <property type="match status" value="1"/>
</dbReference>
<evidence type="ECO:0000256" key="1">
    <source>
        <dbReference type="ARBA" id="ARBA00022801"/>
    </source>
</evidence>
<organism evidence="4 5">
    <name type="scientific">Geosmithia morbida</name>
    <dbReference type="NCBI Taxonomy" id="1094350"/>
    <lineage>
        <taxon>Eukaryota</taxon>
        <taxon>Fungi</taxon>
        <taxon>Dikarya</taxon>
        <taxon>Ascomycota</taxon>
        <taxon>Pezizomycotina</taxon>
        <taxon>Sordariomycetes</taxon>
        <taxon>Hypocreomycetidae</taxon>
        <taxon>Hypocreales</taxon>
        <taxon>Bionectriaceae</taxon>
        <taxon>Geosmithia</taxon>
    </lineage>
</organism>
<keyword evidence="1 2" id="KW-0378">Hydrolase</keyword>
<dbReference type="PANTHER" id="PTHR11839">
    <property type="entry name" value="UDP/ADP-SUGAR PYROPHOSPHATASE"/>
    <property type="match status" value="1"/>
</dbReference>
<reference evidence="4" key="1">
    <citation type="submission" date="2020-03" db="EMBL/GenBank/DDBJ databases">
        <title>Site-based positive gene gene selection in Geosmithia morbida across the United States reveals a broad range of putative effectors and factors for local host and environmental adapation.</title>
        <authorList>
            <person name="Onufrak A."/>
            <person name="Murdoch R.W."/>
            <person name="Gazis R."/>
            <person name="Huff M."/>
            <person name="Staton M."/>
            <person name="Klingeman W."/>
            <person name="Hadziabdic D."/>
        </authorList>
    </citation>
    <scope>NUCLEOTIDE SEQUENCE</scope>
    <source>
        <strain evidence="4">1262</strain>
    </source>
</reference>
<accession>A0A9P4YUR8</accession>
<evidence type="ECO:0000313" key="4">
    <source>
        <dbReference type="EMBL" id="KAF4122907.1"/>
    </source>
</evidence>
<name>A0A9P4YUR8_9HYPO</name>
<dbReference type="InterPro" id="IPR015797">
    <property type="entry name" value="NUDIX_hydrolase-like_dom_sf"/>
</dbReference>
<dbReference type="GO" id="GO:0005634">
    <property type="term" value="C:nucleus"/>
    <property type="evidence" value="ECO:0007669"/>
    <property type="project" value="TreeGrafter"/>
</dbReference>
<proteinExistence type="inferred from homology"/>
<gene>
    <name evidence="4" type="ORF">GMORB2_7214</name>
</gene>
<dbReference type="SUPFAM" id="SSF55811">
    <property type="entry name" value="Nudix"/>
    <property type="match status" value="1"/>
</dbReference>
<dbReference type="PROSITE" id="PS51462">
    <property type="entry name" value="NUDIX"/>
    <property type="match status" value="1"/>
</dbReference>
<comment type="similarity">
    <text evidence="2">Belongs to the Nudix hydrolase family.</text>
</comment>
<feature type="domain" description="Nudix hydrolase" evidence="3">
    <location>
        <begin position="51"/>
        <end position="190"/>
    </location>
</feature>
<keyword evidence="5" id="KW-1185">Reference proteome</keyword>
<dbReference type="PROSITE" id="PS00893">
    <property type="entry name" value="NUDIX_BOX"/>
    <property type="match status" value="1"/>
</dbReference>
<dbReference type="GO" id="GO:0019693">
    <property type="term" value="P:ribose phosphate metabolic process"/>
    <property type="evidence" value="ECO:0007669"/>
    <property type="project" value="TreeGrafter"/>
</dbReference>
<dbReference type="GO" id="GO:0005829">
    <property type="term" value="C:cytosol"/>
    <property type="evidence" value="ECO:0007669"/>
    <property type="project" value="TreeGrafter"/>
</dbReference>
<dbReference type="Proteomes" id="UP000749293">
    <property type="component" value="Unassembled WGS sequence"/>
</dbReference>
<dbReference type="PRINTS" id="PR00502">
    <property type="entry name" value="NUDIXFAMILY"/>
</dbReference>
<dbReference type="GeneID" id="55973437"/>
<dbReference type="InterPro" id="IPR000086">
    <property type="entry name" value="NUDIX_hydrolase_dom"/>
</dbReference>
<dbReference type="Pfam" id="PF00293">
    <property type="entry name" value="NUDIX"/>
    <property type="match status" value="1"/>
</dbReference>
<sequence>MSVSDAKVISTGPLANDDAKWIKLVQTTYKDPNGTSRLWESAERVTRPKTTDIDGVGIIAILKNPETGRRELVLQRQYRPPIDMVTIEVPAGLVDANETPEEAAIRELKEETGYVGVVTETSPVMYNDPGFCNTNLRMIHMTIDMSLPENKDPKPELEENEFIDVFTSPIDTLWEDCKKLEAEGCAIDARVGTLAEGILFAQQLKL</sequence>
<dbReference type="InterPro" id="IPR020084">
    <property type="entry name" value="NUDIX_hydrolase_CS"/>
</dbReference>
<protein>
    <submittedName>
        <fullName evidence="4">ADP-ribose pyrophosphatase</fullName>
    </submittedName>
</protein>
<evidence type="ECO:0000313" key="5">
    <source>
        <dbReference type="Proteomes" id="UP000749293"/>
    </source>
</evidence>